<dbReference type="GeneTree" id="ENSGT00950000182857"/>
<comment type="subcellular location">
    <subcellularLocation>
        <location evidence="1">Membrane</location>
    </subcellularLocation>
</comment>
<name>A0AAQ6IF22_ANATE</name>
<evidence type="ECO:0000256" key="2">
    <source>
        <dbReference type="ARBA" id="ARBA00006843"/>
    </source>
</evidence>
<keyword evidence="4 6" id="KW-1133">Transmembrane helix</keyword>
<evidence type="ECO:0000256" key="6">
    <source>
        <dbReference type="SAM" id="Phobius"/>
    </source>
</evidence>
<evidence type="ECO:0000256" key="3">
    <source>
        <dbReference type="ARBA" id="ARBA00022692"/>
    </source>
</evidence>
<protein>
    <submittedName>
        <fullName evidence="7">Uncharacterized protein</fullName>
    </submittedName>
</protein>
<dbReference type="AlphaFoldDB" id="A0AAQ6IF22"/>
<reference evidence="7" key="2">
    <citation type="submission" date="2025-08" db="UniProtKB">
        <authorList>
            <consortium name="Ensembl"/>
        </authorList>
    </citation>
    <scope>IDENTIFICATION</scope>
</reference>
<evidence type="ECO:0000256" key="5">
    <source>
        <dbReference type="ARBA" id="ARBA00023136"/>
    </source>
</evidence>
<sequence>MNLQGYPPVNVPLQMVRCDGPSVAQYYTVNVNTEPPKDHIIWSLFCFVYSNPFCLGLTALIFSIKARDRKLAGDLNGARRYASTACCLNIWATVLGSLMMIVIIITIIVLVVQENDTDYYMGPNNNYNSNYNSRW</sequence>
<feature type="transmembrane region" description="Helical" evidence="6">
    <location>
        <begin position="40"/>
        <end position="64"/>
    </location>
</feature>
<proteinExistence type="inferred from homology"/>
<dbReference type="InterPro" id="IPR051517">
    <property type="entry name" value="IFITM_antiviral_protein"/>
</dbReference>
<dbReference type="Pfam" id="PF04505">
    <property type="entry name" value="CD225"/>
    <property type="match status" value="1"/>
</dbReference>
<dbReference type="GeneID" id="113165711"/>
<dbReference type="PANTHER" id="PTHR13999:SF31">
    <property type="entry name" value="IFITM1-RELATED"/>
    <property type="match status" value="1"/>
</dbReference>
<keyword evidence="8" id="KW-1185">Reference proteome</keyword>
<evidence type="ECO:0000313" key="8">
    <source>
        <dbReference type="Proteomes" id="UP000265040"/>
    </source>
</evidence>
<dbReference type="InterPro" id="IPR007593">
    <property type="entry name" value="CD225/Dispanin_fam"/>
</dbReference>
<dbReference type="GO" id="GO:0005886">
    <property type="term" value="C:plasma membrane"/>
    <property type="evidence" value="ECO:0007669"/>
    <property type="project" value="TreeGrafter"/>
</dbReference>
<comment type="similarity">
    <text evidence="2">Belongs to the CD225/Dispanin family.</text>
</comment>
<evidence type="ECO:0000256" key="4">
    <source>
        <dbReference type="ARBA" id="ARBA00022989"/>
    </source>
</evidence>
<reference evidence="7 8" key="1">
    <citation type="submission" date="2021-04" db="EMBL/GenBank/DDBJ databases">
        <authorList>
            <consortium name="Wellcome Sanger Institute Data Sharing"/>
        </authorList>
    </citation>
    <scope>NUCLEOTIDE SEQUENCE [LARGE SCALE GENOMIC DNA]</scope>
</reference>
<organism evidence="7 8">
    <name type="scientific">Anabas testudineus</name>
    <name type="common">Climbing perch</name>
    <name type="synonym">Anthias testudineus</name>
    <dbReference type="NCBI Taxonomy" id="64144"/>
    <lineage>
        <taxon>Eukaryota</taxon>
        <taxon>Metazoa</taxon>
        <taxon>Chordata</taxon>
        <taxon>Craniata</taxon>
        <taxon>Vertebrata</taxon>
        <taxon>Euteleostomi</taxon>
        <taxon>Actinopterygii</taxon>
        <taxon>Neopterygii</taxon>
        <taxon>Teleostei</taxon>
        <taxon>Neoteleostei</taxon>
        <taxon>Acanthomorphata</taxon>
        <taxon>Anabantaria</taxon>
        <taxon>Anabantiformes</taxon>
        <taxon>Anabantoidei</taxon>
        <taxon>Anabantidae</taxon>
        <taxon>Anabas</taxon>
    </lineage>
</organism>
<keyword evidence="5 6" id="KW-0472">Membrane</keyword>
<accession>A0AAQ6IF22</accession>
<dbReference type="Proteomes" id="UP000265040">
    <property type="component" value="Chromosome 6"/>
</dbReference>
<evidence type="ECO:0000256" key="1">
    <source>
        <dbReference type="ARBA" id="ARBA00004370"/>
    </source>
</evidence>
<feature type="transmembrane region" description="Helical" evidence="6">
    <location>
        <begin position="85"/>
        <end position="112"/>
    </location>
</feature>
<dbReference type="PANTHER" id="PTHR13999">
    <property type="entry name" value="INTERFERON INDUCIBLE TRANSMEMBRANE PROTEIN"/>
    <property type="match status" value="1"/>
</dbReference>
<dbReference type="Ensembl" id="ENSATET00000073580.1">
    <property type="protein sequence ID" value="ENSATEP00000073351.1"/>
    <property type="gene ID" value="ENSATEG00000025957.2"/>
</dbReference>
<evidence type="ECO:0000313" key="7">
    <source>
        <dbReference type="Ensembl" id="ENSATEP00000073351.1"/>
    </source>
</evidence>
<keyword evidence="3 6" id="KW-0812">Transmembrane</keyword>
<dbReference type="RefSeq" id="XP_026221191.1">
    <property type="nucleotide sequence ID" value="XM_026365406.1"/>
</dbReference>
<reference evidence="7" key="3">
    <citation type="submission" date="2025-09" db="UniProtKB">
        <authorList>
            <consortium name="Ensembl"/>
        </authorList>
    </citation>
    <scope>IDENTIFICATION</scope>
</reference>